<keyword evidence="1" id="KW-0812">Transmembrane</keyword>
<evidence type="ECO:0000256" key="1">
    <source>
        <dbReference type="SAM" id="Phobius"/>
    </source>
</evidence>
<proteinExistence type="predicted"/>
<protein>
    <submittedName>
        <fullName evidence="2">Uncharacterized protein</fullName>
    </submittedName>
</protein>
<organism evidence="2 3">
    <name type="scientific">Halomicrobium zhouii</name>
    <dbReference type="NCBI Taxonomy" id="767519"/>
    <lineage>
        <taxon>Archaea</taxon>
        <taxon>Methanobacteriati</taxon>
        <taxon>Methanobacteriota</taxon>
        <taxon>Stenosarchaea group</taxon>
        <taxon>Halobacteria</taxon>
        <taxon>Halobacteriales</taxon>
        <taxon>Haloarculaceae</taxon>
        <taxon>Halomicrobium</taxon>
    </lineage>
</organism>
<feature type="transmembrane region" description="Helical" evidence="1">
    <location>
        <begin position="80"/>
        <end position="102"/>
    </location>
</feature>
<name>A0A1I6KZK0_9EURY</name>
<accession>A0A1I6KZK0</accession>
<reference evidence="2 3" key="1">
    <citation type="submission" date="2016-10" db="EMBL/GenBank/DDBJ databases">
        <authorList>
            <person name="de Groot N.N."/>
        </authorList>
    </citation>
    <scope>NUCLEOTIDE SEQUENCE [LARGE SCALE GENOMIC DNA]</scope>
    <source>
        <strain evidence="2 3">CGMCC 1.10457</strain>
    </source>
</reference>
<feature type="transmembrane region" description="Helical" evidence="1">
    <location>
        <begin position="47"/>
        <end position="68"/>
    </location>
</feature>
<sequence length="148" mass="15368">MSIRPFFERPWVFWSGVALAPVVASFAATVLVRRRVRGRSSVVGDPIAHVAVVFALYVAMAAAGGAILSSVRGIPGGLGFLGSFAFLLGVYAVPLGAGIALYRRYLAAWLGGTGEGTVTRPVLTEASAVFLLAHASMFLLAAVAYVVA</sequence>
<keyword evidence="3" id="KW-1185">Reference proteome</keyword>
<keyword evidence="1" id="KW-1133">Transmembrane helix</keyword>
<evidence type="ECO:0000313" key="2">
    <source>
        <dbReference type="EMBL" id="SFR96645.1"/>
    </source>
</evidence>
<dbReference type="STRING" id="767519.SAMN05216559_1671"/>
<evidence type="ECO:0000313" key="3">
    <source>
        <dbReference type="Proteomes" id="UP000199062"/>
    </source>
</evidence>
<keyword evidence="1" id="KW-0472">Membrane</keyword>
<gene>
    <name evidence="2" type="ORF">SAMN05216559_1671</name>
</gene>
<feature type="transmembrane region" description="Helical" evidence="1">
    <location>
        <begin position="12"/>
        <end position="32"/>
    </location>
</feature>
<dbReference type="AlphaFoldDB" id="A0A1I6KZK0"/>
<feature type="transmembrane region" description="Helical" evidence="1">
    <location>
        <begin position="122"/>
        <end position="147"/>
    </location>
</feature>
<dbReference type="EMBL" id="FOZK01000002">
    <property type="protein sequence ID" value="SFR96645.1"/>
    <property type="molecule type" value="Genomic_DNA"/>
</dbReference>
<dbReference type="RefSeq" id="WP_089815818.1">
    <property type="nucleotide sequence ID" value="NZ_FOZK01000002.1"/>
</dbReference>
<dbReference type="Proteomes" id="UP000199062">
    <property type="component" value="Unassembled WGS sequence"/>
</dbReference>